<evidence type="ECO:0000313" key="2">
    <source>
        <dbReference type="EMBL" id="KEF61887.1"/>
    </source>
</evidence>
<dbReference type="AlphaFoldDB" id="A0A072PQ83"/>
<feature type="compositionally biased region" description="Acidic residues" evidence="1">
    <location>
        <begin position="51"/>
        <end position="65"/>
    </location>
</feature>
<dbReference type="HOGENOM" id="CLU_036742_0_1_1"/>
<evidence type="ECO:0000256" key="1">
    <source>
        <dbReference type="SAM" id="MobiDB-lite"/>
    </source>
</evidence>
<dbReference type="Proteomes" id="UP000027920">
    <property type="component" value="Unassembled WGS sequence"/>
</dbReference>
<dbReference type="RefSeq" id="XP_013264477.1">
    <property type="nucleotide sequence ID" value="XM_013409023.1"/>
</dbReference>
<feature type="compositionally biased region" description="Polar residues" evidence="1">
    <location>
        <begin position="8"/>
        <end position="21"/>
    </location>
</feature>
<feature type="compositionally biased region" description="Low complexity" evidence="1">
    <location>
        <begin position="79"/>
        <end position="88"/>
    </location>
</feature>
<keyword evidence="3" id="KW-1185">Reference proteome</keyword>
<dbReference type="OrthoDB" id="2537769at2759"/>
<dbReference type="STRING" id="1182545.A0A072PQ83"/>
<feature type="region of interest" description="Disordered" evidence="1">
    <location>
        <begin position="138"/>
        <end position="169"/>
    </location>
</feature>
<comment type="caution">
    <text evidence="2">The sequence shown here is derived from an EMBL/GenBank/DDBJ whole genome shotgun (WGS) entry which is preliminary data.</text>
</comment>
<sequence>MARKPQKRQLSTTPITATPGSRASKRLRESVHSSGGAKATPTKSKYFDGPGSDDSDVDETQDDDAGSSGYEDPDRSDDASTTAPSAASDDVEDEFDSAEDAKPKRRTKSVARYGKAGVGGGIKSALTSARNEATELWRPGISTGLGPGKQVFIEKPKPRGDGGIKYEPTKIHPNTMEFLKDLRKNNDREWLKMHDPDYRTSWKDWESFVESVTERISELDETIPELPPKDLVSVVYAQHNVSSSYE</sequence>
<gene>
    <name evidence="2" type="ORF">A1O9_03459</name>
</gene>
<dbReference type="PANTHER" id="PTHR36452">
    <property type="entry name" value="CHROMOSOME 12, WHOLE GENOME SHOTGUN SEQUENCE"/>
    <property type="match status" value="1"/>
</dbReference>
<accession>A0A072PQ83</accession>
<feature type="region of interest" description="Disordered" evidence="1">
    <location>
        <begin position="1"/>
        <end position="122"/>
    </location>
</feature>
<dbReference type="VEuPathDB" id="FungiDB:A1O9_03459"/>
<dbReference type="GeneID" id="25278393"/>
<dbReference type="InterPro" id="IPR012808">
    <property type="entry name" value="CHP02453"/>
</dbReference>
<proteinExistence type="predicted"/>
<feature type="compositionally biased region" description="Basic and acidic residues" evidence="1">
    <location>
        <begin position="152"/>
        <end position="169"/>
    </location>
</feature>
<dbReference type="Pfam" id="PF09365">
    <property type="entry name" value="DUF2461"/>
    <property type="match status" value="1"/>
</dbReference>
<name>A0A072PQ83_9EURO</name>
<feature type="compositionally biased region" description="Acidic residues" evidence="1">
    <location>
        <begin position="89"/>
        <end position="98"/>
    </location>
</feature>
<protein>
    <submittedName>
        <fullName evidence="2">Uncharacterized protein</fullName>
    </submittedName>
</protein>
<dbReference type="PANTHER" id="PTHR36452:SF1">
    <property type="entry name" value="DUF2461 DOMAIN-CONTAINING PROTEIN"/>
    <property type="match status" value="1"/>
</dbReference>
<evidence type="ECO:0000313" key="3">
    <source>
        <dbReference type="Proteomes" id="UP000027920"/>
    </source>
</evidence>
<reference evidence="2 3" key="1">
    <citation type="submission" date="2013-03" db="EMBL/GenBank/DDBJ databases">
        <title>The Genome Sequence of Exophiala aquamarina CBS 119918.</title>
        <authorList>
            <consortium name="The Broad Institute Genomics Platform"/>
            <person name="Cuomo C."/>
            <person name="de Hoog S."/>
            <person name="Gorbushina A."/>
            <person name="Walker B."/>
            <person name="Young S.K."/>
            <person name="Zeng Q."/>
            <person name="Gargeya S."/>
            <person name="Fitzgerald M."/>
            <person name="Haas B."/>
            <person name="Abouelleil A."/>
            <person name="Allen A.W."/>
            <person name="Alvarado L."/>
            <person name="Arachchi H.M."/>
            <person name="Berlin A.M."/>
            <person name="Chapman S.B."/>
            <person name="Gainer-Dewar J."/>
            <person name="Goldberg J."/>
            <person name="Griggs A."/>
            <person name="Gujja S."/>
            <person name="Hansen M."/>
            <person name="Howarth C."/>
            <person name="Imamovic A."/>
            <person name="Ireland A."/>
            <person name="Larimer J."/>
            <person name="McCowan C."/>
            <person name="Murphy C."/>
            <person name="Pearson M."/>
            <person name="Poon T.W."/>
            <person name="Priest M."/>
            <person name="Roberts A."/>
            <person name="Saif S."/>
            <person name="Shea T."/>
            <person name="Sisk P."/>
            <person name="Sykes S."/>
            <person name="Wortman J."/>
            <person name="Nusbaum C."/>
            <person name="Birren B."/>
        </authorList>
    </citation>
    <scope>NUCLEOTIDE SEQUENCE [LARGE SCALE GENOMIC DNA]</scope>
    <source>
        <strain evidence="2 3">CBS 119918</strain>
    </source>
</reference>
<dbReference type="EMBL" id="AMGV01000002">
    <property type="protein sequence ID" value="KEF61887.1"/>
    <property type="molecule type" value="Genomic_DNA"/>
</dbReference>
<organism evidence="2 3">
    <name type="scientific">Exophiala aquamarina CBS 119918</name>
    <dbReference type="NCBI Taxonomy" id="1182545"/>
    <lineage>
        <taxon>Eukaryota</taxon>
        <taxon>Fungi</taxon>
        <taxon>Dikarya</taxon>
        <taxon>Ascomycota</taxon>
        <taxon>Pezizomycotina</taxon>
        <taxon>Eurotiomycetes</taxon>
        <taxon>Chaetothyriomycetidae</taxon>
        <taxon>Chaetothyriales</taxon>
        <taxon>Herpotrichiellaceae</taxon>
        <taxon>Exophiala</taxon>
    </lineage>
</organism>